<keyword evidence="1" id="KW-1133">Transmembrane helix</keyword>
<dbReference type="Gramene" id="rna38151">
    <property type="protein sequence ID" value="RHN44092.1"/>
    <property type="gene ID" value="gene38151"/>
</dbReference>
<accession>A0A396GSJ9</accession>
<gene>
    <name evidence="2" type="ORF">MtrunA17_Chr7g0215591</name>
</gene>
<protein>
    <recommendedName>
        <fullName evidence="3">Transmembrane protein</fullName>
    </recommendedName>
</protein>
<comment type="caution">
    <text evidence="2">The sequence shown here is derived from an EMBL/GenBank/DDBJ whole genome shotgun (WGS) entry which is preliminary data.</text>
</comment>
<dbReference type="Proteomes" id="UP000265566">
    <property type="component" value="Chromosome 7"/>
</dbReference>
<evidence type="ECO:0000313" key="2">
    <source>
        <dbReference type="EMBL" id="RHN44092.1"/>
    </source>
</evidence>
<evidence type="ECO:0000256" key="1">
    <source>
        <dbReference type="SAM" id="Phobius"/>
    </source>
</evidence>
<organism evidence="2">
    <name type="scientific">Medicago truncatula</name>
    <name type="common">Barrel medic</name>
    <name type="synonym">Medicago tribuloides</name>
    <dbReference type="NCBI Taxonomy" id="3880"/>
    <lineage>
        <taxon>Eukaryota</taxon>
        <taxon>Viridiplantae</taxon>
        <taxon>Streptophyta</taxon>
        <taxon>Embryophyta</taxon>
        <taxon>Tracheophyta</taxon>
        <taxon>Spermatophyta</taxon>
        <taxon>Magnoliopsida</taxon>
        <taxon>eudicotyledons</taxon>
        <taxon>Gunneridae</taxon>
        <taxon>Pentapetalae</taxon>
        <taxon>rosids</taxon>
        <taxon>fabids</taxon>
        <taxon>Fabales</taxon>
        <taxon>Fabaceae</taxon>
        <taxon>Papilionoideae</taxon>
        <taxon>50 kb inversion clade</taxon>
        <taxon>NPAAA clade</taxon>
        <taxon>Hologalegina</taxon>
        <taxon>IRL clade</taxon>
        <taxon>Trifolieae</taxon>
        <taxon>Medicago</taxon>
    </lineage>
</organism>
<reference evidence="2" key="1">
    <citation type="journal article" date="2018" name="Nat. Plants">
        <title>Whole-genome landscape of Medicago truncatula symbiotic genes.</title>
        <authorList>
            <person name="Pecrix Y."/>
            <person name="Gamas P."/>
            <person name="Carrere S."/>
        </authorList>
    </citation>
    <scope>NUCLEOTIDE SEQUENCE</scope>
    <source>
        <tissue evidence="2">Leaves</tissue>
    </source>
</reference>
<keyword evidence="1" id="KW-0472">Membrane</keyword>
<feature type="transmembrane region" description="Helical" evidence="1">
    <location>
        <begin position="33"/>
        <end position="52"/>
    </location>
</feature>
<proteinExistence type="predicted"/>
<sequence>MSLALTETSIVSATLFACCHVYGYIFSSDTEVVKYVTVLALLVSISVILDSIQGVFTGKLLSIQGFYVVCSDST</sequence>
<evidence type="ECO:0008006" key="3">
    <source>
        <dbReference type="Google" id="ProtNLM"/>
    </source>
</evidence>
<name>A0A396GSJ9_MEDTR</name>
<dbReference type="EMBL" id="PSQE01000007">
    <property type="protein sequence ID" value="RHN44092.1"/>
    <property type="molecule type" value="Genomic_DNA"/>
</dbReference>
<keyword evidence="1" id="KW-0812">Transmembrane</keyword>
<dbReference type="AlphaFoldDB" id="A0A396GSJ9"/>